<keyword evidence="2" id="KW-1185">Reference proteome</keyword>
<accession>A0A1S3Y020</accession>
<dbReference type="GeneID" id="107770752"/>
<dbReference type="PANTHER" id="PTHR31066">
    <property type="entry name" value="OS05G0427100 PROTEIN-RELATED"/>
    <property type="match status" value="1"/>
</dbReference>
<dbReference type="PaxDb" id="4097-A0A1S3Y020"/>
<dbReference type="CDD" id="cd06410">
    <property type="entry name" value="PB1_UP2"/>
    <property type="match status" value="1"/>
</dbReference>
<dbReference type="Pfam" id="PF00564">
    <property type="entry name" value="PB1"/>
    <property type="match status" value="1"/>
</dbReference>
<proteinExistence type="predicted"/>
<evidence type="ECO:0000313" key="2">
    <source>
        <dbReference type="Proteomes" id="UP000790787"/>
    </source>
</evidence>
<reference evidence="3" key="2">
    <citation type="submission" date="2025-08" db="UniProtKB">
        <authorList>
            <consortium name="RefSeq"/>
        </authorList>
    </citation>
    <scope>IDENTIFICATION</scope>
</reference>
<gene>
    <name evidence="3" type="primary">LOC107770752</name>
</gene>
<dbReference type="RefSeq" id="XP_016445571.1">
    <property type="nucleotide sequence ID" value="XM_016590085.1"/>
</dbReference>
<dbReference type="KEGG" id="nta:107770752"/>
<evidence type="ECO:0000259" key="1">
    <source>
        <dbReference type="SMART" id="SM00666"/>
    </source>
</evidence>
<evidence type="ECO:0000313" key="3">
    <source>
        <dbReference type="RefSeq" id="XP_016445571.1"/>
    </source>
</evidence>
<protein>
    <recommendedName>
        <fullName evidence="1">PB1 domain-containing protein</fullName>
    </recommendedName>
</protein>
<dbReference type="Proteomes" id="UP000790787">
    <property type="component" value="Chromosome 10"/>
</dbReference>
<sequence length="319" mass="35654">MSSAPNSPKNKIKLLCSHGGKILPRPADGHLKYVGGETRVISVPRDIKFHELMKKLSGPIEGDMVLKYQLVPEDLDALVSVKSDEDLRHMLDEYDRCESAGVPRLRAFLFPVKPIVLDHHIASSEPLEQRYIDAVNGIVRIAEAGIFRLHPPPGISHASFGISSVCSSPRSPESCTTEGVVNQEIFTQSNYHNRSQMHKVHSSPSIFNMTSQQQRHGFHHQFNNYKPPVHQFGKPPPVDPERLISVRSVGRAEGMRYHVDHSPHYYHSTTRHNHNRGNGCMHYEDYGERTDSLSPVDKRNGSFSPSPHSLSPLAGSTDG</sequence>
<dbReference type="Gene3D" id="3.10.20.90">
    <property type="entry name" value="Phosphatidylinositol 3-kinase Catalytic Subunit, Chain A, domain 1"/>
    <property type="match status" value="1"/>
</dbReference>
<dbReference type="AlphaFoldDB" id="A0A1S3Y020"/>
<dbReference type="SMART" id="SM00666">
    <property type="entry name" value="PB1"/>
    <property type="match status" value="1"/>
</dbReference>
<dbReference type="SUPFAM" id="SSF54277">
    <property type="entry name" value="CAD &amp; PB1 domains"/>
    <property type="match status" value="1"/>
</dbReference>
<organism evidence="2 3">
    <name type="scientific">Nicotiana tabacum</name>
    <name type="common">Common tobacco</name>
    <dbReference type="NCBI Taxonomy" id="4097"/>
    <lineage>
        <taxon>Eukaryota</taxon>
        <taxon>Viridiplantae</taxon>
        <taxon>Streptophyta</taxon>
        <taxon>Embryophyta</taxon>
        <taxon>Tracheophyta</taxon>
        <taxon>Spermatophyta</taxon>
        <taxon>Magnoliopsida</taxon>
        <taxon>eudicotyledons</taxon>
        <taxon>Gunneridae</taxon>
        <taxon>Pentapetalae</taxon>
        <taxon>asterids</taxon>
        <taxon>lamiids</taxon>
        <taxon>Solanales</taxon>
        <taxon>Solanaceae</taxon>
        <taxon>Nicotianoideae</taxon>
        <taxon>Nicotianeae</taxon>
        <taxon>Nicotiana</taxon>
    </lineage>
</organism>
<dbReference type="OMA" id="YNHELPE"/>
<dbReference type="STRING" id="4097.A0A1S3Y020"/>
<dbReference type="InterPro" id="IPR000270">
    <property type="entry name" value="PB1_dom"/>
</dbReference>
<dbReference type="OrthoDB" id="1882326at2759"/>
<reference evidence="2" key="1">
    <citation type="journal article" date="2014" name="Nat. Commun.">
        <title>The tobacco genome sequence and its comparison with those of tomato and potato.</title>
        <authorList>
            <person name="Sierro N."/>
            <person name="Battey J.N."/>
            <person name="Ouadi S."/>
            <person name="Bakaher N."/>
            <person name="Bovet L."/>
            <person name="Willig A."/>
            <person name="Goepfert S."/>
            <person name="Peitsch M.C."/>
            <person name="Ivanov N.V."/>
        </authorList>
    </citation>
    <scope>NUCLEOTIDE SEQUENCE [LARGE SCALE GENOMIC DNA]</scope>
</reference>
<dbReference type="InterPro" id="IPR053198">
    <property type="entry name" value="Gynoecium_Dev_Regulator"/>
</dbReference>
<name>A0A1S3Y020_TOBAC</name>
<dbReference type="PANTHER" id="PTHR31066:SF47">
    <property type="entry name" value="PB1 DOMAIN-CONTAINING PROTEIN"/>
    <property type="match status" value="1"/>
</dbReference>